<proteinExistence type="predicted"/>
<dbReference type="PROSITE" id="PS00671">
    <property type="entry name" value="D_2_HYDROXYACID_DH_3"/>
    <property type="match status" value="1"/>
</dbReference>
<comment type="caution">
    <text evidence="4">The sequence shown here is derived from an EMBL/GenBank/DDBJ whole genome shotgun (WGS) entry which is preliminary data.</text>
</comment>
<evidence type="ECO:0000256" key="2">
    <source>
        <dbReference type="ARBA" id="ARBA00023027"/>
    </source>
</evidence>
<dbReference type="EMBL" id="BNAI01000007">
    <property type="protein sequence ID" value="GHF23611.1"/>
    <property type="molecule type" value="Genomic_DNA"/>
</dbReference>
<organism evidence="4 5">
    <name type="scientific">Pseudolysinimonas yzui</name>
    <dbReference type="NCBI Taxonomy" id="2708254"/>
    <lineage>
        <taxon>Bacteria</taxon>
        <taxon>Bacillati</taxon>
        <taxon>Actinomycetota</taxon>
        <taxon>Actinomycetes</taxon>
        <taxon>Micrococcales</taxon>
        <taxon>Microbacteriaceae</taxon>
        <taxon>Pseudolysinimonas</taxon>
    </lineage>
</organism>
<evidence type="ECO:0000256" key="1">
    <source>
        <dbReference type="ARBA" id="ARBA00023002"/>
    </source>
</evidence>
<accession>A0A8J3M319</accession>
<dbReference type="Gene3D" id="3.40.50.720">
    <property type="entry name" value="NAD(P)-binding Rossmann-like Domain"/>
    <property type="match status" value="2"/>
</dbReference>
<keyword evidence="1" id="KW-0560">Oxidoreductase</keyword>
<dbReference type="InterPro" id="IPR006140">
    <property type="entry name" value="D-isomer_DH_NAD-bd"/>
</dbReference>
<sequence>MRVTVPTEELRSRLAGAVEVAIWDLASPAPWPAIDIVVPPYMGSVSLLGALAGVDVRLVQSQSIGYDGVLERLPPGVAFANGASVHEGPAAEIGMALLLAAQRDLPRFVRQQDAEIWRGGFTRGLFGLRVVILGAGGLGGAMFDRLLPFGARPVRVARSRRVDERGAVAALSELPGLLSTAEAVVICLPLDDATRGLVDAGFLAAMPDGAILVNIGRGAIVDTDALVAELVAGRLRAALDVTDAEPLPARHPLWSAPGILISPHVGGQVTTMPDAVEALVRRQIAALAAGADPVNLIR</sequence>
<dbReference type="Proteomes" id="UP000617531">
    <property type="component" value="Unassembled WGS sequence"/>
</dbReference>
<name>A0A8J3M319_9MICO</name>
<dbReference type="InterPro" id="IPR036291">
    <property type="entry name" value="NAD(P)-bd_dom_sf"/>
</dbReference>
<dbReference type="RefSeq" id="WP_191283964.1">
    <property type="nucleotide sequence ID" value="NZ_BNAI01000007.1"/>
</dbReference>
<dbReference type="GO" id="GO:0051287">
    <property type="term" value="F:NAD binding"/>
    <property type="evidence" value="ECO:0007669"/>
    <property type="project" value="InterPro"/>
</dbReference>
<dbReference type="GO" id="GO:0016618">
    <property type="term" value="F:hydroxypyruvate reductase [NAD(P)H] activity"/>
    <property type="evidence" value="ECO:0007669"/>
    <property type="project" value="TreeGrafter"/>
</dbReference>
<dbReference type="PANTHER" id="PTHR10996:SF178">
    <property type="entry name" value="2-HYDROXYACID DEHYDROGENASE YGL185C-RELATED"/>
    <property type="match status" value="1"/>
</dbReference>
<feature type="domain" description="D-isomer specific 2-hydroxyacid dehydrogenase NAD-binding" evidence="3">
    <location>
        <begin position="95"/>
        <end position="266"/>
    </location>
</feature>
<reference evidence="4" key="1">
    <citation type="journal article" date="2014" name="Int. J. Syst. Evol. Microbiol.">
        <title>Complete genome sequence of Corynebacterium casei LMG S-19264T (=DSM 44701T), isolated from a smear-ripened cheese.</title>
        <authorList>
            <consortium name="US DOE Joint Genome Institute (JGI-PGF)"/>
            <person name="Walter F."/>
            <person name="Albersmeier A."/>
            <person name="Kalinowski J."/>
            <person name="Ruckert C."/>
        </authorList>
    </citation>
    <scope>NUCLEOTIDE SEQUENCE</scope>
    <source>
        <strain evidence="4">CGMCC 1.16548</strain>
    </source>
</reference>
<dbReference type="Pfam" id="PF02826">
    <property type="entry name" value="2-Hacid_dh_C"/>
    <property type="match status" value="1"/>
</dbReference>
<dbReference type="PANTHER" id="PTHR10996">
    <property type="entry name" value="2-HYDROXYACID DEHYDROGENASE-RELATED"/>
    <property type="match status" value="1"/>
</dbReference>
<evidence type="ECO:0000259" key="3">
    <source>
        <dbReference type="Pfam" id="PF02826"/>
    </source>
</evidence>
<dbReference type="InterPro" id="IPR050223">
    <property type="entry name" value="D-isomer_2-hydroxyacid_DH"/>
</dbReference>
<protein>
    <submittedName>
        <fullName evidence="4">Dehydrogenase</fullName>
    </submittedName>
</protein>
<evidence type="ECO:0000313" key="4">
    <source>
        <dbReference type="EMBL" id="GHF23611.1"/>
    </source>
</evidence>
<dbReference type="InterPro" id="IPR029753">
    <property type="entry name" value="D-isomer_DH_CS"/>
</dbReference>
<dbReference type="SUPFAM" id="SSF51735">
    <property type="entry name" value="NAD(P)-binding Rossmann-fold domains"/>
    <property type="match status" value="1"/>
</dbReference>
<evidence type="ECO:0000313" key="5">
    <source>
        <dbReference type="Proteomes" id="UP000617531"/>
    </source>
</evidence>
<gene>
    <name evidence="4" type="ORF">GCM10011600_25950</name>
</gene>
<dbReference type="GO" id="GO:0005829">
    <property type="term" value="C:cytosol"/>
    <property type="evidence" value="ECO:0007669"/>
    <property type="project" value="TreeGrafter"/>
</dbReference>
<keyword evidence="2" id="KW-0520">NAD</keyword>
<reference evidence="4" key="2">
    <citation type="submission" date="2020-09" db="EMBL/GenBank/DDBJ databases">
        <authorList>
            <person name="Sun Q."/>
            <person name="Zhou Y."/>
        </authorList>
    </citation>
    <scope>NUCLEOTIDE SEQUENCE</scope>
    <source>
        <strain evidence="4">CGMCC 1.16548</strain>
    </source>
</reference>
<dbReference type="GO" id="GO:0030267">
    <property type="term" value="F:glyoxylate reductase (NADPH) activity"/>
    <property type="evidence" value="ECO:0007669"/>
    <property type="project" value="TreeGrafter"/>
</dbReference>
<dbReference type="AlphaFoldDB" id="A0A8J3M319"/>
<keyword evidence="5" id="KW-1185">Reference proteome</keyword>